<reference evidence="3" key="1">
    <citation type="submission" date="2016-11" db="EMBL/GenBank/DDBJ databases">
        <authorList>
            <person name="Varghese N."/>
            <person name="Submissions S."/>
        </authorList>
    </citation>
    <scope>NUCLEOTIDE SEQUENCE [LARGE SCALE GENOMIC DNA]</scope>
    <source>
        <strain evidence="3">DSM 9756</strain>
    </source>
</reference>
<dbReference type="STRING" id="1121391.SAMN02745206_03548"/>
<dbReference type="GO" id="GO:0004803">
    <property type="term" value="F:transposase activity"/>
    <property type="evidence" value="ECO:0007669"/>
    <property type="project" value="InterPro"/>
</dbReference>
<dbReference type="EMBL" id="FQVB01000053">
    <property type="protein sequence ID" value="SHG24818.1"/>
    <property type="molecule type" value="Genomic_DNA"/>
</dbReference>
<dbReference type="InterPro" id="IPR010921">
    <property type="entry name" value="Trp_repressor/repl_initiator"/>
</dbReference>
<dbReference type="Pfam" id="PF01527">
    <property type="entry name" value="HTH_Tnp_1"/>
    <property type="match status" value="1"/>
</dbReference>
<evidence type="ECO:0000256" key="1">
    <source>
        <dbReference type="SAM" id="Coils"/>
    </source>
</evidence>
<name>A0A1M5I8V1_9BACT</name>
<accession>A0A1M5I8V1</accession>
<dbReference type="SUPFAM" id="SSF48295">
    <property type="entry name" value="TrpR-like"/>
    <property type="match status" value="1"/>
</dbReference>
<organism evidence="2 3">
    <name type="scientific">Desulfacinum infernum DSM 9756</name>
    <dbReference type="NCBI Taxonomy" id="1121391"/>
    <lineage>
        <taxon>Bacteria</taxon>
        <taxon>Pseudomonadati</taxon>
        <taxon>Thermodesulfobacteriota</taxon>
        <taxon>Syntrophobacteria</taxon>
        <taxon>Syntrophobacterales</taxon>
        <taxon>Syntrophobacteraceae</taxon>
        <taxon>Desulfacinum</taxon>
    </lineage>
</organism>
<protein>
    <submittedName>
        <fullName evidence="2">Transposase</fullName>
    </submittedName>
</protein>
<evidence type="ECO:0000313" key="2">
    <source>
        <dbReference type="EMBL" id="SHG24818.1"/>
    </source>
</evidence>
<dbReference type="Gene3D" id="1.10.10.10">
    <property type="entry name" value="Winged helix-like DNA-binding domain superfamily/Winged helix DNA-binding domain"/>
    <property type="match status" value="1"/>
</dbReference>
<dbReference type="GO" id="GO:0006313">
    <property type="term" value="P:DNA transposition"/>
    <property type="evidence" value="ECO:0007669"/>
    <property type="project" value="InterPro"/>
</dbReference>
<keyword evidence="1" id="KW-0175">Coiled coil</keyword>
<feature type="coiled-coil region" evidence="1">
    <location>
        <begin position="43"/>
        <end position="70"/>
    </location>
</feature>
<gene>
    <name evidence="2" type="ORF">SAMN02745206_03548</name>
</gene>
<proteinExistence type="predicted"/>
<dbReference type="Proteomes" id="UP000184076">
    <property type="component" value="Unassembled WGS sequence"/>
</dbReference>
<dbReference type="AlphaFoldDB" id="A0A1M5I8V1"/>
<dbReference type="GO" id="GO:0043565">
    <property type="term" value="F:sequence-specific DNA binding"/>
    <property type="evidence" value="ECO:0007669"/>
    <property type="project" value="InterPro"/>
</dbReference>
<feature type="non-terminal residue" evidence="2">
    <location>
        <position position="82"/>
    </location>
</feature>
<evidence type="ECO:0000313" key="3">
    <source>
        <dbReference type="Proteomes" id="UP000184076"/>
    </source>
</evidence>
<sequence length="82" mass="9801">MKRKRFSKEFKAKVALEALKGQRTAIELAQEFGVHVNQISLWKKQLTENAAELFDRREAKKEKKREKERERLYQKVGQLQVE</sequence>
<dbReference type="RefSeq" id="WP_073041900.1">
    <property type="nucleotide sequence ID" value="NZ_FQVB01000053.1"/>
</dbReference>
<dbReference type="InterPro" id="IPR002514">
    <property type="entry name" value="Transposase_8"/>
</dbReference>
<dbReference type="InterPro" id="IPR036388">
    <property type="entry name" value="WH-like_DNA-bd_sf"/>
</dbReference>
<keyword evidence="3" id="KW-1185">Reference proteome</keyword>